<dbReference type="CDD" id="cd02440">
    <property type="entry name" value="AdoMet_MTases"/>
    <property type="match status" value="1"/>
</dbReference>
<dbReference type="GO" id="GO:0008168">
    <property type="term" value="F:methyltransferase activity"/>
    <property type="evidence" value="ECO:0007669"/>
    <property type="project" value="UniProtKB-KW"/>
</dbReference>
<name>A0A9D2TA10_9FIRM</name>
<feature type="domain" description="Methyltransferase" evidence="3">
    <location>
        <begin position="37"/>
        <end position="127"/>
    </location>
</feature>
<sequence length="269" mass="31587">MTVFEFDGEKYKKVSGHQKKWGNHLIEELNLKGGETILDLGCGDGVLTARLAGMVPEGRVTGIDASQGMIRTARQNEKENLEFLCMDISQMEFHESYDIIFSNAALYWIPDHKNLLKRSWKALKPGGMLLWNFAGEGNCKNFFEAVRAKIKEEKYKKYFQDFQWPWYMPAVSEYRKLTESCDFTEIEVSEENRDTYFENAEALIGWMDQPSLVPFMKRLPDREGKEFRQEMIEKMLRETVQPDGRYLEAFRRIHLRARKKRTDEPAIKK</sequence>
<reference evidence="4" key="2">
    <citation type="submission" date="2021-04" db="EMBL/GenBank/DDBJ databases">
        <authorList>
            <person name="Gilroy R."/>
        </authorList>
    </citation>
    <scope>NUCLEOTIDE SEQUENCE</scope>
    <source>
        <strain evidence="4">ChiSjej3B21-8574</strain>
    </source>
</reference>
<evidence type="ECO:0000256" key="2">
    <source>
        <dbReference type="ARBA" id="ARBA00022679"/>
    </source>
</evidence>
<evidence type="ECO:0000313" key="5">
    <source>
        <dbReference type="Proteomes" id="UP000823904"/>
    </source>
</evidence>
<proteinExistence type="predicted"/>
<dbReference type="InterPro" id="IPR041698">
    <property type="entry name" value="Methyltransf_25"/>
</dbReference>
<reference evidence="4" key="1">
    <citation type="journal article" date="2021" name="PeerJ">
        <title>Extensive microbial diversity within the chicken gut microbiome revealed by metagenomics and culture.</title>
        <authorList>
            <person name="Gilroy R."/>
            <person name="Ravi A."/>
            <person name="Getino M."/>
            <person name="Pursley I."/>
            <person name="Horton D.L."/>
            <person name="Alikhan N.F."/>
            <person name="Baker D."/>
            <person name="Gharbi K."/>
            <person name="Hall N."/>
            <person name="Watson M."/>
            <person name="Adriaenssens E.M."/>
            <person name="Foster-Nyarko E."/>
            <person name="Jarju S."/>
            <person name="Secka A."/>
            <person name="Antonio M."/>
            <person name="Oren A."/>
            <person name="Chaudhuri R.R."/>
            <person name="La Ragione R."/>
            <person name="Hildebrand F."/>
            <person name="Pallen M.J."/>
        </authorList>
    </citation>
    <scope>NUCLEOTIDE SEQUENCE</scope>
    <source>
        <strain evidence="4">ChiSjej3B21-8574</strain>
    </source>
</reference>
<keyword evidence="2" id="KW-0808">Transferase</keyword>
<evidence type="ECO:0000313" key="4">
    <source>
        <dbReference type="EMBL" id="HJC51149.1"/>
    </source>
</evidence>
<accession>A0A9D2TA10</accession>
<dbReference type="GO" id="GO:0032259">
    <property type="term" value="P:methylation"/>
    <property type="evidence" value="ECO:0007669"/>
    <property type="project" value="UniProtKB-KW"/>
</dbReference>
<evidence type="ECO:0000259" key="3">
    <source>
        <dbReference type="Pfam" id="PF13649"/>
    </source>
</evidence>
<dbReference type="Proteomes" id="UP000823904">
    <property type="component" value="Unassembled WGS sequence"/>
</dbReference>
<dbReference type="SUPFAM" id="SSF53335">
    <property type="entry name" value="S-adenosyl-L-methionine-dependent methyltransferases"/>
    <property type="match status" value="1"/>
</dbReference>
<comment type="caution">
    <text evidence="4">The sequence shown here is derived from an EMBL/GenBank/DDBJ whole genome shotgun (WGS) entry which is preliminary data.</text>
</comment>
<dbReference type="AlphaFoldDB" id="A0A9D2TA10"/>
<gene>
    <name evidence="4" type="ORF">H9754_11400</name>
</gene>
<keyword evidence="1 4" id="KW-0489">Methyltransferase</keyword>
<dbReference type="Pfam" id="PF13649">
    <property type="entry name" value="Methyltransf_25"/>
    <property type="match status" value="1"/>
</dbReference>
<dbReference type="PANTHER" id="PTHR43861">
    <property type="entry name" value="TRANS-ACONITATE 2-METHYLTRANSFERASE-RELATED"/>
    <property type="match status" value="1"/>
</dbReference>
<dbReference type="EMBL" id="DWWD01000045">
    <property type="protein sequence ID" value="HJC51149.1"/>
    <property type="molecule type" value="Genomic_DNA"/>
</dbReference>
<evidence type="ECO:0000256" key="1">
    <source>
        <dbReference type="ARBA" id="ARBA00022603"/>
    </source>
</evidence>
<dbReference type="PANTHER" id="PTHR43861:SF1">
    <property type="entry name" value="TRANS-ACONITATE 2-METHYLTRANSFERASE"/>
    <property type="match status" value="1"/>
</dbReference>
<dbReference type="Gene3D" id="3.40.50.150">
    <property type="entry name" value="Vaccinia Virus protein VP39"/>
    <property type="match status" value="1"/>
</dbReference>
<protein>
    <submittedName>
        <fullName evidence="4">Methyltransferase domain-containing protein</fullName>
    </submittedName>
</protein>
<organism evidence="4 5">
    <name type="scientific">Candidatus Anaerostipes avistercoris</name>
    <dbReference type="NCBI Taxonomy" id="2838462"/>
    <lineage>
        <taxon>Bacteria</taxon>
        <taxon>Bacillati</taxon>
        <taxon>Bacillota</taxon>
        <taxon>Clostridia</taxon>
        <taxon>Lachnospirales</taxon>
        <taxon>Lachnospiraceae</taxon>
        <taxon>Anaerostipes</taxon>
    </lineage>
</organism>
<dbReference type="InterPro" id="IPR029063">
    <property type="entry name" value="SAM-dependent_MTases_sf"/>
</dbReference>